<evidence type="ECO:0000259" key="7">
    <source>
        <dbReference type="Pfam" id="PF05681"/>
    </source>
</evidence>
<evidence type="ECO:0000256" key="5">
    <source>
        <dbReference type="ARBA" id="ARBA00023014"/>
    </source>
</evidence>
<sequence length="253" mass="27041">MGVREIPAEEITNTIRRLCIEANTILGDDVIEAFKKGLGKEESPVGKDIFRQLMENARIAKEEGIPLCQDTGLAVVFVEMGQDTHIVGGHLSDSINEGVRQGYKDGYLRASSLDPLVRRNFGDNTPAIIHVEIVPGDMLKLTVAPKGFGSENMSRVALFAPGIGIEGIKKYVVQIVEEAGPNPCPPGIAGVGIGGTLEKAAIIAKKSLLRPMGQRHPTPEIAKLEEELLEEINKLGIGPQGLGGTVTALDVHI</sequence>
<comment type="caution">
    <text evidence="8">The sequence shown here is derived from an EMBL/GenBank/DDBJ whole genome shotgun (WGS) entry which is preliminary data.</text>
</comment>
<reference evidence="8" key="1">
    <citation type="journal article" date="2014" name="Front. Microbiol.">
        <title>High frequency of phylogenetically diverse reductive dehalogenase-homologous genes in deep subseafloor sedimentary metagenomes.</title>
        <authorList>
            <person name="Kawai M."/>
            <person name="Futagami T."/>
            <person name="Toyoda A."/>
            <person name="Takaki Y."/>
            <person name="Nishi S."/>
            <person name="Hori S."/>
            <person name="Arai W."/>
            <person name="Tsubouchi T."/>
            <person name="Morono Y."/>
            <person name="Uchiyama I."/>
            <person name="Ito T."/>
            <person name="Fujiyama A."/>
            <person name="Inagaki F."/>
            <person name="Takami H."/>
        </authorList>
    </citation>
    <scope>NUCLEOTIDE SEQUENCE</scope>
    <source>
        <strain evidence="8">Expedition CK06-06</strain>
    </source>
</reference>
<dbReference type="GO" id="GO:0051539">
    <property type="term" value="F:4 iron, 4 sulfur cluster binding"/>
    <property type="evidence" value="ECO:0007669"/>
    <property type="project" value="UniProtKB-KW"/>
</dbReference>
<dbReference type="PANTHER" id="PTHR30389">
    <property type="entry name" value="FUMARATE HYDRATASE-RELATED"/>
    <property type="match status" value="1"/>
</dbReference>
<comment type="similarity">
    <text evidence="1">Belongs to the class-I fumarase family.</text>
</comment>
<evidence type="ECO:0000256" key="3">
    <source>
        <dbReference type="ARBA" id="ARBA00022723"/>
    </source>
</evidence>
<name>X0RY67_9ZZZZ</name>
<protein>
    <recommendedName>
        <fullName evidence="7">Fe-S hydro-lyase tartrate dehydratase alpha-type catalytic domain-containing protein</fullName>
    </recommendedName>
</protein>
<accession>X0RY67</accession>
<feature type="domain" description="Fe-S hydro-lyase tartrate dehydratase alpha-type catalytic" evidence="7">
    <location>
        <begin position="13"/>
        <end position="253"/>
    </location>
</feature>
<feature type="non-terminal residue" evidence="8">
    <location>
        <position position="253"/>
    </location>
</feature>
<proteinExistence type="inferred from homology"/>
<evidence type="ECO:0000256" key="4">
    <source>
        <dbReference type="ARBA" id="ARBA00023004"/>
    </source>
</evidence>
<dbReference type="Pfam" id="PF05681">
    <property type="entry name" value="Fumerase"/>
    <property type="match status" value="1"/>
</dbReference>
<evidence type="ECO:0000313" key="8">
    <source>
        <dbReference type="EMBL" id="GAF67936.1"/>
    </source>
</evidence>
<dbReference type="AlphaFoldDB" id="X0RY67"/>
<keyword evidence="4" id="KW-0408">Iron</keyword>
<keyword evidence="6" id="KW-0456">Lyase</keyword>
<dbReference type="GO" id="GO:0046872">
    <property type="term" value="F:metal ion binding"/>
    <property type="evidence" value="ECO:0007669"/>
    <property type="project" value="UniProtKB-KW"/>
</dbReference>
<keyword evidence="5" id="KW-0411">Iron-sulfur</keyword>
<keyword evidence="3" id="KW-0479">Metal-binding</keyword>
<organism evidence="8">
    <name type="scientific">marine sediment metagenome</name>
    <dbReference type="NCBI Taxonomy" id="412755"/>
    <lineage>
        <taxon>unclassified sequences</taxon>
        <taxon>metagenomes</taxon>
        <taxon>ecological metagenomes</taxon>
    </lineage>
</organism>
<evidence type="ECO:0000256" key="6">
    <source>
        <dbReference type="ARBA" id="ARBA00023239"/>
    </source>
</evidence>
<evidence type="ECO:0000256" key="1">
    <source>
        <dbReference type="ARBA" id="ARBA00008876"/>
    </source>
</evidence>
<dbReference type="EMBL" id="BARS01008912">
    <property type="protein sequence ID" value="GAF67936.1"/>
    <property type="molecule type" value="Genomic_DNA"/>
</dbReference>
<evidence type="ECO:0000256" key="2">
    <source>
        <dbReference type="ARBA" id="ARBA00022485"/>
    </source>
</evidence>
<dbReference type="NCBIfam" id="NF004885">
    <property type="entry name" value="PRK06246.1"/>
    <property type="match status" value="1"/>
</dbReference>
<gene>
    <name evidence="8" type="ORF">S01H1_16878</name>
</gene>
<dbReference type="PANTHER" id="PTHR30389:SF17">
    <property type="entry name" value="L(+)-TARTRATE DEHYDRATASE SUBUNIT ALPHA-RELATED"/>
    <property type="match status" value="1"/>
</dbReference>
<dbReference type="InterPro" id="IPR004646">
    <property type="entry name" value="Fe-S_hydro-lyase_TtdA-typ_cat"/>
</dbReference>
<keyword evidence="2" id="KW-0004">4Fe-4S</keyword>
<dbReference type="GO" id="GO:0016829">
    <property type="term" value="F:lyase activity"/>
    <property type="evidence" value="ECO:0007669"/>
    <property type="project" value="UniProtKB-KW"/>
</dbReference>
<dbReference type="NCBIfam" id="TIGR00722">
    <property type="entry name" value="ttdA_fumA_fumB"/>
    <property type="match status" value="1"/>
</dbReference>
<dbReference type="InterPro" id="IPR051208">
    <property type="entry name" value="Class-I_Fumarase/Tartrate_DH"/>
</dbReference>